<keyword evidence="2" id="KW-1185">Reference proteome</keyword>
<dbReference type="Pfam" id="PF16248">
    <property type="entry name" value="DUF4905"/>
    <property type="match status" value="1"/>
</dbReference>
<dbReference type="InterPro" id="IPR032595">
    <property type="entry name" value="DUF4905"/>
</dbReference>
<dbReference type="EMBL" id="FOLE01000006">
    <property type="protein sequence ID" value="SFC53189.1"/>
    <property type="molecule type" value="Genomic_DNA"/>
</dbReference>
<organism evidence="1 2">
    <name type="scientific">Flexibacter flexilis DSM 6793</name>
    <dbReference type="NCBI Taxonomy" id="927664"/>
    <lineage>
        <taxon>Bacteria</taxon>
        <taxon>Pseudomonadati</taxon>
        <taxon>Bacteroidota</taxon>
        <taxon>Cytophagia</taxon>
        <taxon>Cytophagales</taxon>
        <taxon>Flexibacteraceae</taxon>
        <taxon>Flexibacter</taxon>
    </lineage>
</organism>
<accession>A0A1I1JWX4</accession>
<dbReference type="Proteomes" id="UP000199514">
    <property type="component" value="Unassembled WGS sequence"/>
</dbReference>
<dbReference type="STRING" id="927664.SAMN05421780_106155"/>
<proteinExistence type="predicted"/>
<protein>
    <recommendedName>
        <fullName evidence="3">DUF4905 domain-containing protein</fullName>
    </recommendedName>
</protein>
<evidence type="ECO:0000313" key="1">
    <source>
        <dbReference type="EMBL" id="SFC53189.1"/>
    </source>
</evidence>
<evidence type="ECO:0000313" key="2">
    <source>
        <dbReference type="Proteomes" id="UP000199514"/>
    </source>
</evidence>
<dbReference type="AlphaFoldDB" id="A0A1I1JWX4"/>
<name>A0A1I1JWX4_9BACT</name>
<gene>
    <name evidence="1" type="ORF">SAMN05421780_106155</name>
</gene>
<evidence type="ECO:0008006" key="3">
    <source>
        <dbReference type="Google" id="ProtNLM"/>
    </source>
</evidence>
<sequence>MVLTKKFHYETDGQLWRIVPCVRSGLMAIEVRNPAERLANFMTLDSFSGEFLCPYLEWDGIDSFEDWGIEAVYGGILCLFRYQNIATMPTHEGVWLADMRTGSLLWAQENIVFKEIDTQIHTLRVQLPNTNVLESVRLPDLLPSVAENKAVNLQMPLHYSENNPYTPLLAAFVAEKTIHTPISAFDYLEQGRYIFISYYIRNTETDKGLSNYFLAIDQESGAVLLHLLLAERLAGIGWDTFFVFNQQLFLVVNKTELICYELNL</sequence>
<dbReference type="RefSeq" id="WP_143083949.1">
    <property type="nucleotide sequence ID" value="NZ_FOLE01000006.1"/>
</dbReference>
<reference evidence="1 2" key="1">
    <citation type="submission" date="2016-10" db="EMBL/GenBank/DDBJ databases">
        <authorList>
            <person name="de Groot N.N."/>
        </authorList>
    </citation>
    <scope>NUCLEOTIDE SEQUENCE [LARGE SCALE GENOMIC DNA]</scope>
    <source>
        <strain evidence="1 2">DSM 6793</strain>
    </source>
</reference>
<dbReference type="OrthoDB" id="932184at2"/>